<evidence type="ECO:0000313" key="1">
    <source>
        <dbReference type="EMBL" id="DAE19952.1"/>
    </source>
</evidence>
<accession>A0A8S5QLK2</accession>
<proteinExistence type="predicted"/>
<sequence length="153" mass="17691">MTCLAYLHRNVFNEITKQLENDLDYGSPYYDNAVFRNIHNIKSPKIRSEVSINDNVRTAAKLNESDVMHLAIGYDFYQNLMTKQSQSDTGNSRSGIIGLQSHVYSDKNKHYIMQFDLNNTWDFGKFGSFNFKNILDNYFKSANKSDLDPILNV</sequence>
<reference evidence="1" key="1">
    <citation type="journal article" date="2021" name="Proc. Natl. Acad. Sci. U.S.A.">
        <title>A Catalog of Tens of Thousands of Viruses from Human Metagenomes Reveals Hidden Associations with Chronic Diseases.</title>
        <authorList>
            <person name="Tisza M.J."/>
            <person name="Buck C.B."/>
        </authorList>
    </citation>
    <scope>NUCLEOTIDE SEQUENCE</scope>
    <source>
        <strain evidence="1">CtYsL76</strain>
    </source>
</reference>
<name>A0A8S5QLK2_9CAUD</name>
<dbReference type="EMBL" id="BK015689">
    <property type="protein sequence ID" value="DAE19952.1"/>
    <property type="molecule type" value="Genomic_DNA"/>
</dbReference>
<organism evidence="1">
    <name type="scientific">CrAss-like virus sp. ctYsL76</name>
    <dbReference type="NCBI Taxonomy" id="2826826"/>
    <lineage>
        <taxon>Viruses</taxon>
        <taxon>Duplodnaviria</taxon>
        <taxon>Heunggongvirae</taxon>
        <taxon>Uroviricota</taxon>
        <taxon>Caudoviricetes</taxon>
        <taxon>Crassvirales</taxon>
    </lineage>
</organism>
<protein>
    <submittedName>
        <fullName evidence="1">Uncharacterized protein</fullName>
    </submittedName>
</protein>